<keyword evidence="2" id="KW-1133">Transmembrane helix</keyword>
<dbReference type="GeneID" id="97391274"/>
<evidence type="ECO:0000313" key="3">
    <source>
        <dbReference type="EMBL" id="CUM87533.1"/>
    </source>
</evidence>
<feature type="compositionally biased region" description="Acidic residues" evidence="1">
    <location>
        <begin position="183"/>
        <end position="197"/>
    </location>
</feature>
<evidence type="ECO:0000256" key="2">
    <source>
        <dbReference type="SAM" id="Phobius"/>
    </source>
</evidence>
<dbReference type="OrthoDB" id="2088158at2"/>
<accession>A0A173SB21</accession>
<evidence type="ECO:0000256" key="1">
    <source>
        <dbReference type="SAM" id="MobiDB-lite"/>
    </source>
</evidence>
<name>A0A173SB21_EUBRA</name>
<proteinExistence type="predicted"/>
<gene>
    <name evidence="3" type="ORF">ERS852448_00883</name>
</gene>
<sequence length="666" mass="73527">MKNRKFPKWIIFIIIIIVAIIAALFLVKNQKSNKQSASSTEDVIVKDNVYVIDENNAPDQITDNSLVYDEKPEYEEGDVLVAGIIDGAEDGFIRRVTNVEKKDGDYIVETEPALLTDVFEKASIIKRFVLTDDGMEEVGFQSETTADGGIINNAMIQTSGSYSAIQLSNTKKEKSADTTNNSEESESEDEDDDDDEKDYWLGKSEEIEDDPLTISYDAGLDAWLELDIEIKDDDIKCGLSIETKAEADVTADFGKSLEKEFETAILSKRLPNYQIMAGIVPIVVTNKVEITVGAEANLEGNVEISYNPSIESSLGVLYDSKKGKIEPIKKCEKNIDALQWDTQAGISGDGEAKIDVHYITKLYGKAGIDISAGVYGSVEGEAKLAANGNKEMELSGNLDLEIGPELEGNLVIDIPVFTKDNIEKKIFDSSLPKFWSRHWEVGGTIESESDKNTGDTSQETSTSQSDTGNLGTTYKTRFADVNQIEQASVFQFDIPSGWKVESEEVGALTDYIQEKIVISNNRGVTVTYWDIPQEEIGGHSGVSMVQANVTKAADSDFVTTVRDPESAADFADVDKFMVARVHIIGELYMPTDSEFTPIDGATFFALVPTSYLGDREFVGQAGNVDEFSFYHYGWYAFIAEAPDGQFTAKEEQEVIQILQSFKEVYD</sequence>
<feature type="region of interest" description="Disordered" evidence="1">
    <location>
        <begin position="167"/>
        <end position="197"/>
    </location>
</feature>
<dbReference type="EMBL" id="CYYA01000004">
    <property type="protein sequence ID" value="CUM87533.1"/>
    <property type="molecule type" value="Genomic_DNA"/>
</dbReference>
<feature type="compositionally biased region" description="Low complexity" evidence="1">
    <location>
        <begin position="454"/>
        <end position="468"/>
    </location>
</feature>
<reference evidence="3" key="1">
    <citation type="submission" date="2015-09" db="EMBL/GenBank/DDBJ databases">
        <authorList>
            <consortium name="Pathogen Informatics"/>
        </authorList>
    </citation>
    <scope>NUCLEOTIDE SEQUENCE [LARGE SCALE GENOMIC DNA]</scope>
    <source>
        <strain evidence="3">2789STDY5608891</strain>
    </source>
</reference>
<keyword evidence="2" id="KW-0472">Membrane</keyword>
<dbReference type="AlphaFoldDB" id="A0A173SB21"/>
<organism evidence="3">
    <name type="scientific">Eubacterium ramulus</name>
    <dbReference type="NCBI Taxonomy" id="39490"/>
    <lineage>
        <taxon>Bacteria</taxon>
        <taxon>Bacillati</taxon>
        <taxon>Bacillota</taxon>
        <taxon>Clostridia</taxon>
        <taxon>Eubacteriales</taxon>
        <taxon>Eubacteriaceae</taxon>
        <taxon>Eubacterium</taxon>
    </lineage>
</organism>
<keyword evidence="2" id="KW-0812">Transmembrane</keyword>
<feature type="region of interest" description="Disordered" evidence="1">
    <location>
        <begin position="445"/>
        <end position="471"/>
    </location>
</feature>
<dbReference type="RefSeq" id="WP_055289603.1">
    <property type="nucleotide sequence ID" value="NZ_CP173382.1"/>
</dbReference>
<dbReference type="Proteomes" id="UP000095492">
    <property type="component" value="Unassembled WGS sequence"/>
</dbReference>
<feature type="transmembrane region" description="Helical" evidence="2">
    <location>
        <begin position="9"/>
        <end position="27"/>
    </location>
</feature>
<protein>
    <submittedName>
        <fullName evidence="3">Uncharacterized protein</fullName>
    </submittedName>
</protein>
<dbReference type="STRING" id="39490.ERS852448_00883"/>